<dbReference type="EMBL" id="VXIT01000005">
    <property type="protein sequence ID" value="KAA6412808.1"/>
    <property type="molecule type" value="Genomic_DNA"/>
</dbReference>
<evidence type="ECO:0000313" key="4">
    <source>
        <dbReference type="Proteomes" id="UP000324767"/>
    </source>
</evidence>
<comment type="similarity">
    <text evidence="1">Belongs to the actin family.</text>
</comment>
<dbReference type="Gene3D" id="3.90.640.60">
    <property type="match status" value="1"/>
</dbReference>
<dbReference type="Proteomes" id="UP000324767">
    <property type="component" value="Unassembled WGS sequence"/>
</dbReference>
<dbReference type="InterPro" id="IPR004000">
    <property type="entry name" value="Actin"/>
</dbReference>
<proteinExistence type="inferred from homology"/>
<dbReference type="PANTHER" id="PTHR11937">
    <property type="entry name" value="ACTIN"/>
    <property type="match status" value="1"/>
</dbReference>
<organism evidence="3 4">
    <name type="scientific">Lasallia pustulata</name>
    <dbReference type="NCBI Taxonomy" id="136370"/>
    <lineage>
        <taxon>Eukaryota</taxon>
        <taxon>Fungi</taxon>
        <taxon>Dikarya</taxon>
        <taxon>Ascomycota</taxon>
        <taxon>Pezizomycotina</taxon>
        <taxon>Lecanoromycetes</taxon>
        <taxon>OSLEUM clade</taxon>
        <taxon>Umbilicariomycetidae</taxon>
        <taxon>Umbilicariales</taxon>
        <taxon>Umbilicariaceae</taxon>
        <taxon>Lasallia</taxon>
    </lineage>
</organism>
<feature type="region of interest" description="Disordered" evidence="2">
    <location>
        <begin position="529"/>
        <end position="609"/>
    </location>
</feature>
<protein>
    <submittedName>
        <fullName evidence="3">Actin-like ATPase domain-containing</fullName>
    </submittedName>
</protein>
<gene>
    <name evidence="3" type="ORF">FRX48_03800</name>
</gene>
<evidence type="ECO:0000256" key="2">
    <source>
        <dbReference type="SAM" id="MobiDB-lite"/>
    </source>
</evidence>
<dbReference type="SMART" id="SM00268">
    <property type="entry name" value="ACTIN"/>
    <property type="match status" value="1"/>
</dbReference>
<dbReference type="OrthoDB" id="74201at2759"/>
<accession>A0A5M8PT99</accession>
<evidence type="ECO:0000256" key="1">
    <source>
        <dbReference type="RuleBase" id="RU000487"/>
    </source>
</evidence>
<feature type="compositionally biased region" description="Pro residues" evidence="2">
    <location>
        <begin position="599"/>
        <end position="609"/>
    </location>
</feature>
<dbReference type="Pfam" id="PF00022">
    <property type="entry name" value="Actin"/>
    <property type="match status" value="1"/>
</dbReference>
<comment type="caution">
    <text evidence="3">The sequence shown here is derived from an EMBL/GenBank/DDBJ whole genome shotgun (WGS) entry which is preliminary data.</text>
</comment>
<dbReference type="Gene3D" id="3.30.420.40">
    <property type="match status" value="2"/>
</dbReference>
<evidence type="ECO:0000313" key="3">
    <source>
        <dbReference type="EMBL" id="KAA6412808.1"/>
    </source>
</evidence>
<dbReference type="InterPro" id="IPR043129">
    <property type="entry name" value="ATPase_NBD"/>
</dbReference>
<dbReference type="SUPFAM" id="SSF53067">
    <property type="entry name" value="Actin-like ATPase domain"/>
    <property type="match status" value="2"/>
</dbReference>
<feature type="region of interest" description="Disordered" evidence="2">
    <location>
        <begin position="400"/>
        <end position="437"/>
    </location>
</feature>
<name>A0A5M8PT99_9LECA</name>
<dbReference type="AlphaFoldDB" id="A0A5M8PT99"/>
<feature type="region of interest" description="Disordered" evidence="2">
    <location>
        <begin position="279"/>
        <end position="316"/>
    </location>
</feature>
<feature type="compositionally biased region" description="Low complexity" evidence="2">
    <location>
        <begin position="576"/>
        <end position="598"/>
    </location>
</feature>
<feature type="compositionally biased region" description="Pro residues" evidence="2">
    <location>
        <begin position="537"/>
        <end position="550"/>
    </location>
</feature>
<reference evidence="3 4" key="1">
    <citation type="submission" date="2019-09" db="EMBL/GenBank/DDBJ databases">
        <title>The hologenome of the rock-dwelling lichen Lasallia pustulata.</title>
        <authorList>
            <person name="Greshake Tzovaras B."/>
            <person name="Segers F."/>
            <person name="Bicker A."/>
            <person name="Dal Grande F."/>
            <person name="Otte J."/>
            <person name="Hankeln T."/>
            <person name="Schmitt I."/>
            <person name="Ebersberger I."/>
        </authorList>
    </citation>
    <scope>NUCLEOTIDE SEQUENCE [LARGE SCALE GENOMIC DNA]</scope>
    <source>
        <strain evidence="3">A1-1</strain>
    </source>
</reference>
<sequence length="609" mass="65649">MPPFKDEHILIVAPGSQTTLAQLGLPESFTPARLRISTRMFPAQKKGEWEPVKVREKKVRKVSSGADGINGKPDGDVTMTDADAETKVEDVEEETVYVEDPTTEEGAVYPLRDGRVVNWTCFFALLTHVYNTLSPPFHTPIMVISQPAWTAQDHEKLTQFFFEKFKTPAFCLMDSALAVCYAYGVPTATVVDVGYGKCDVTAVNDFLVHDLGRGVAVSGCGGEGMTQRLLELLGSRGFTKDMCEKLKRSNICEILAPGTALPGEEATEEEITNPAAAASTGAIGSGAGQRGSIAAQGGAPRGPGIDTEVGEEDQDREIKDGEDNEGVLDVASIVVSGKTSEFLAKKEKEKAEKAAAKKAAAEAAAAPKPARLPNSKRLKTTFHFDERRPVDEVNINGKRSVEIEGTQEGGDTKRQKTPESAIDGPPNGIDALPPVRKGRNRDNATFIRKDIEIGIERFKATDGILEQIADSIHRTILAVPEISKRSELWESLVILGNGSKIRGFKDALVATLNTKYLISPSSATIFTSELPSNLSTPSPPAPTPPSPTPQRHPATRADAPPRREPPPVRRNHSLQRRQPSSPRLLLRAAVRAPATPSTQPQPIPSSPSS</sequence>